<accession>A0A7T4WD09</accession>
<dbReference type="GO" id="GO:0006355">
    <property type="term" value="P:regulation of DNA-templated transcription"/>
    <property type="evidence" value="ECO:0007669"/>
    <property type="project" value="InterPro"/>
</dbReference>
<evidence type="ECO:0000259" key="1">
    <source>
        <dbReference type="Pfam" id="PF08708"/>
    </source>
</evidence>
<dbReference type="Pfam" id="PF08708">
    <property type="entry name" value="PriCT_1"/>
    <property type="match status" value="1"/>
</dbReference>
<dbReference type="Gene3D" id="1.10.1220.10">
    <property type="entry name" value="Met repressor-like"/>
    <property type="match status" value="1"/>
</dbReference>
<dbReference type="Pfam" id="PF03090">
    <property type="entry name" value="Replicase"/>
    <property type="match status" value="1"/>
</dbReference>
<dbReference type="Gene3D" id="1.10.340.50">
    <property type="match status" value="1"/>
</dbReference>
<organism evidence="2 3">
    <name type="scientific">Acidithiobacillus ferrivorans</name>
    <dbReference type="NCBI Taxonomy" id="160808"/>
    <lineage>
        <taxon>Bacteria</taxon>
        <taxon>Pseudomonadati</taxon>
        <taxon>Pseudomonadota</taxon>
        <taxon>Acidithiobacillia</taxon>
        <taxon>Acidithiobacillales</taxon>
        <taxon>Acidithiobacillaceae</taxon>
        <taxon>Acidithiobacillus</taxon>
    </lineage>
</organism>
<reference evidence="2 3" key="1">
    <citation type="submission" date="2020-07" db="EMBL/GenBank/DDBJ databases">
        <title>Complete genome sequence analysis of Acidithiobacillus ferrivorans XJFY6S-08 reveals extreme environmental adaptation to alpine acid mine drainage.</title>
        <authorList>
            <person name="Yan L."/>
            <person name="Ni Y."/>
        </authorList>
    </citation>
    <scope>NUCLEOTIDE SEQUENCE [LARGE SCALE GENOMIC DNA]</scope>
    <source>
        <strain evidence="2 3">XJFY6S-08</strain>
    </source>
</reference>
<proteinExistence type="predicted"/>
<evidence type="ECO:0000313" key="3">
    <source>
        <dbReference type="Proteomes" id="UP000595420"/>
    </source>
</evidence>
<name>A0A7T4WD09_9PROT</name>
<dbReference type="AlphaFoldDB" id="A0A7T4WD09"/>
<feature type="domain" description="Primase C-terminal 1" evidence="1">
    <location>
        <begin position="147"/>
        <end position="218"/>
    </location>
</feature>
<dbReference type="RefSeq" id="WP_198660333.1">
    <property type="nucleotide sequence ID" value="NZ_CP059488.1"/>
</dbReference>
<dbReference type="InterPro" id="IPR013321">
    <property type="entry name" value="Arc_rbn_hlx_hlx"/>
</dbReference>
<dbReference type="Proteomes" id="UP000595420">
    <property type="component" value="Chromosome"/>
</dbReference>
<evidence type="ECO:0000313" key="2">
    <source>
        <dbReference type="EMBL" id="QQD72300.1"/>
    </source>
</evidence>
<protein>
    <submittedName>
        <fullName evidence="2">Replication initiation protein</fullName>
    </submittedName>
</protein>
<dbReference type="InterPro" id="IPR004322">
    <property type="entry name" value="Plasmid_replicase_bac"/>
</dbReference>
<gene>
    <name evidence="2" type="ORF">H2515_12970</name>
</gene>
<dbReference type="EMBL" id="CP059488">
    <property type="protein sequence ID" value="QQD72300.1"/>
    <property type="molecule type" value="Genomic_DNA"/>
</dbReference>
<dbReference type="InterPro" id="IPR014820">
    <property type="entry name" value="PriCT_1"/>
</dbReference>
<sequence>MSIRPARTALAYRYLQYNSWHMVWTLAQDIDRQVDRAYFEKRRAPLPNRVVLNPKNGHAHALYFLSAGVCRTSAAKLKPLRYLSAIEGSLCRQLDADPGFAGLITKNPLHGSWETWNLHDHRYSLGDLAAYLDLSAANAKAYRATVKEAHGLGRNVTMFDDGRVWAYQAIREHWAPNGFDRWAKVVLERLESINGQFQAPLPFSEVKATAKSISKWTWTHITPGGLQELIQRTHTSELQAERGRRSGVVRRAGSITEAAPWEQQNISRRTWYRQRSGLIVSDEQKPVAHEPISDNSA</sequence>